<feature type="compositionally biased region" description="Pro residues" evidence="7">
    <location>
        <begin position="129"/>
        <end position="140"/>
    </location>
</feature>
<dbReference type="EMBL" id="QWEZ01000002">
    <property type="protein sequence ID" value="RRJ82399.1"/>
    <property type="molecule type" value="Genomic_DNA"/>
</dbReference>
<reference evidence="10 11" key="2">
    <citation type="submission" date="2018-12" db="EMBL/GenBank/DDBJ databases">
        <title>Simiduia agarivorans gen. nov., sp. nov., a marine, agarolytic bacterium isolated from shallow coastal water from Keelung, Taiwan.</title>
        <authorList>
            <person name="Shieh W.Y."/>
        </authorList>
    </citation>
    <scope>NUCLEOTIDE SEQUENCE [LARGE SCALE GENOMIC DNA]</scope>
    <source>
        <strain evidence="10 11">GTF-13</strain>
    </source>
</reference>
<dbReference type="PRINTS" id="PR00607">
    <property type="entry name" value="CYTCHROMECIE"/>
</dbReference>
<dbReference type="PROSITE" id="PS51007">
    <property type="entry name" value="CYTC"/>
    <property type="match status" value="1"/>
</dbReference>
<evidence type="ECO:0000256" key="4">
    <source>
        <dbReference type="ARBA" id="ARBA00022982"/>
    </source>
</evidence>
<evidence type="ECO:0000256" key="6">
    <source>
        <dbReference type="PROSITE-ProRule" id="PRU00433"/>
    </source>
</evidence>
<keyword evidence="5 6" id="KW-0408">Iron</keyword>
<keyword evidence="8" id="KW-0732">Signal</keyword>
<dbReference type="InterPro" id="IPR002323">
    <property type="entry name" value="Cyt_CIE"/>
</dbReference>
<name>A0A3P3VKV3_9GAMM</name>
<sequence length="234" mass="25054">MTRHPFVPLLLLLSFFTLSGVAQASPGAIAERLKPYGTLCLKGDPCEQQVVATTPAAEPDRYRYAQTGSLTERLRPYGRVCLKGDPCDPSAAAPVPEHHEVSREAVAGEPQVTVTVTVTTRPASSPETSQPPPTAKPATPPRQETGIRVSSAERKRGQQIVSSSCYGCHDTGVMGAPRIGQKADWAPRARKGVDALLAQAKKGFEGRMPPRGMCSDCSDADLRAAIRYMLSESL</sequence>
<organism evidence="10 11">
    <name type="scientific">Aestuariirhabdus litorea</name>
    <dbReference type="NCBI Taxonomy" id="2528527"/>
    <lineage>
        <taxon>Bacteria</taxon>
        <taxon>Pseudomonadati</taxon>
        <taxon>Pseudomonadota</taxon>
        <taxon>Gammaproteobacteria</taxon>
        <taxon>Oceanospirillales</taxon>
        <taxon>Aestuariirhabdaceae</taxon>
        <taxon>Aestuariirhabdus</taxon>
    </lineage>
</organism>
<evidence type="ECO:0000313" key="11">
    <source>
        <dbReference type="Proteomes" id="UP000280792"/>
    </source>
</evidence>
<evidence type="ECO:0000256" key="1">
    <source>
        <dbReference type="ARBA" id="ARBA00022448"/>
    </source>
</evidence>
<evidence type="ECO:0000256" key="5">
    <source>
        <dbReference type="ARBA" id="ARBA00023004"/>
    </source>
</evidence>
<evidence type="ECO:0000256" key="2">
    <source>
        <dbReference type="ARBA" id="ARBA00022617"/>
    </source>
</evidence>
<evidence type="ECO:0000259" key="9">
    <source>
        <dbReference type="PROSITE" id="PS51007"/>
    </source>
</evidence>
<dbReference type="Gene3D" id="1.10.760.10">
    <property type="entry name" value="Cytochrome c-like domain"/>
    <property type="match status" value="1"/>
</dbReference>
<dbReference type="Pfam" id="PF13442">
    <property type="entry name" value="Cytochrome_CBB3"/>
    <property type="match status" value="1"/>
</dbReference>
<dbReference type="InterPro" id="IPR009056">
    <property type="entry name" value="Cyt_c-like_dom"/>
</dbReference>
<dbReference type="Proteomes" id="UP000280792">
    <property type="component" value="Unassembled WGS sequence"/>
</dbReference>
<dbReference type="PANTHER" id="PTHR40942">
    <property type="match status" value="1"/>
</dbReference>
<dbReference type="SUPFAM" id="SSF46626">
    <property type="entry name" value="Cytochrome c"/>
    <property type="match status" value="1"/>
</dbReference>
<dbReference type="RefSeq" id="WP_125016108.1">
    <property type="nucleotide sequence ID" value="NZ_QWEZ01000002.1"/>
</dbReference>
<keyword evidence="1" id="KW-0813">Transport</keyword>
<evidence type="ECO:0000313" key="10">
    <source>
        <dbReference type="EMBL" id="RRJ82399.1"/>
    </source>
</evidence>
<dbReference type="GO" id="GO:0009055">
    <property type="term" value="F:electron transfer activity"/>
    <property type="evidence" value="ECO:0007669"/>
    <property type="project" value="InterPro"/>
</dbReference>
<feature type="chain" id="PRO_5017980230" evidence="8">
    <location>
        <begin position="25"/>
        <end position="234"/>
    </location>
</feature>
<dbReference type="GO" id="GO:0005506">
    <property type="term" value="F:iron ion binding"/>
    <property type="evidence" value="ECO:0007669"/>
    <property type="project" value="InterPro"/>
</dbReference>
<keyword evidence="2 6" id="KW-0349">Heme</keyword>
<protein>
    <submittedName>
        <fullName evidence="10">Cytochrome c5 family protein</fullName>
    </submittedName>
</protein>
<evidence type="ECO:0000256" key="8">
    <source>
        <dbReference type="SAM" id="SignalP"/>
    </source>
</evidence>
<feature type="domain" description="Cytochrome c" evidence="9">
    <location>
        <begin position="152"/>
        <end position="233"/>
    </location>
</feature>
<evidence type="ECO:0000256" key="3">
    <source>
        <dbReference type="ARBA" id="ARBA00022723"/>
    </source>
</evidence>
<feature type="region of interest" description="Disordered" evidence="7">
    <location>
        <begin position="118"/>
        <end position="156"/>
    </location>
</feature>
<comment type="caution">
    <text evidence="10">The sequence shown here is derived from an EMBL/GenBank/DDBJ whole genome shotgun (WGS) entry which is preliminary data.</text>
</comment>
<proteinExistence type="predicted"/>
<keyword evidence="11" id="KW-1185">Reference proteome</keyword>
<dbReference type="GO" id="GO:0020037">
    <property type="term" value="F:heme binding"/>
    <property type="evidence" value="ECO:0007669"/>
    <property type="project" value="InterPro"/>
</dbReference>
<feature type="signal peptide" evidence="8">
    <location>
        <begin position="1"/>
        <end position="24"/>
    </location>
</feature>
<keyword evidence="4" id="KW-0249">Electron transport</keyword>
<accession>A0A3P3VKV3</accession>
<reference evidence="10 11" key="1">
    <citation type="submission" date="2018-08" db="EMBL/GenBank/DDBJ databases">
        <authorList>
            <person name="Khan S.A."/>
        </authorList>
    </citation>
    <scope>NUCLEOTIDE SEQUENCE [LARGE SCALE GENOMIC DNA]</scope>
    <source>
        <strain evidence="10 11">GTF-13</strain>
    </source>
</reference>
<keyword evidence="3 6" id="KW-0479">Metal-binding</keyword>
<dbReference type="AlphaFoldDB" id="A0A3P3VKV3"/>
<dbReference type="InterPro" id="IPR036909">
    <property type="entry name" value="Cyt_c-like_dom_sf"/>
</dbReference>
<evidence type="ECO:0000256" key="7">
    <source>
        <dbReference type="SAM" id="MobiDB-lite"/>
    </source>
</evidence>
<dbReference type="PANTHER" id="PTHR40942:SF4">
    <property type="entry name" value="CYTOCHROME C5"/>
    <property type="match status" value="1"/>
</dbReference>
<gene>
    <name evidence="10" type="ORF">D0544_10985</name>
</gene>